<evidence type="ECO:0000259" key="6">
    <source>
        <dbReference type="PROSITE" id="PS50020"/>
    </source>
</evidence>
<keyword evidence="3" id="KW-0963">Cytoplasm</keyword>
<feature type="compositionally biased region" description="Polar residues" evidence="5">
    <location>
        <begin position="84"/>
        <end position="104"/>
    </location>
</feature>
<dbReference type="InterPro" id="IPR036020">
    <property type="entry name" value="WW_dom_sf"/>
</dbReference>
<reference evidence="7 8" key="1">
    <citation type="journal article" date="2017" name="PLoS Biol.">
        <title>The sea cucumber genome provides insights into morphological evolution and visceral regeneration.</title>
        <authorList>
            <person name="Zhang X."/>
            <person name="Sun L."/>
            <person name="Yuan J."/>
            <person name="Sun Y."/>
            <person name="Gao Y."/>
            <person name="Zhang L."/>
            <person name="Li S."/>
            <person name="Dai H."/>
            <person name="Hamel J.F."/>
            <person name="Liu C."/>
            <person name="Yu Y."/>
            <person name="Liu S."/>
            <person name="Lin W."/>
            <person name="Guo K."/>
            <person name="Jin S."/>
            <person name="Xu P."/>
            <person name="Storey K.B."/>
            <person name="Huan P."/>
            <person name="Zhang T."/>
            <person name="Zhou Y."/>
            <person name="Zhang J."/>
            <person name="Lin C."/>
            <person name="Li X."/>
            <person name="Xing L."/>
            <person name="Huo D."/>
            <person name="Sun M."/>
            <person name="Wang L."/>
            <person name="Mercier A."/>
            <person name="Li F."/>
            <person name="Yang H."/>
            <person name="Xiang J."/>
        </authorList>
    </citation>
    <scope>NUCLEOTIDE SEQUENCE [LARGE SCALE GENOMIC DNA]</scope>
    <source>
        <strain evidence="7">Shaxun</strain>
        <tissue evidence="7">Muscle</tissue>
    </source>
</reference>
<dbReference type="InterPro" id="IPR051583">
    <property type="entry name" value="YAP1"/>
</dbReference>
<evidence type="ECO:0000256" key="3">
    <source>
        <dbReference type="ARBA" id="ARBA00022490"/>
    </source>
</evidence>
<feature type="compositionally biased region" description="Basic and acidic residues" evidence="5">
    <location>
        <begin position="9"/>
        <end position="32"/>
    </location>
</feature>
<dbReference type="GO" id="GO:0005634">
    <property type="term" value="C:nucleus"/>
    <property type="evidence" value="ECO:0007669"/>
    <property type="project" value="UniProtKB-SubCell"/>
</dbReference>
<dbReference type="STRING" id="307972.A0A2G8L677"/>
<dbReference type="PANTHER" id="PTHR17616">
    <property type="entry name" value="YES-ASSOCIATED PROTEIN YAP1 FAMILY MEMBER"/>
    <property type="match status" value="1"/>
</dbReference>
<feature type="region of interest" description="Disordered" evidence="5">
    <location>
        <begin position="1"/>
        <end position="104"/>
    </location>
</feature>
<sequence>MTSVDMVDAEDRKTQVISHMKGDSATELEHLFQRVLHPSADKEELPKPMKERNLPPSFFSQPGPRLSPNGNHRRDSSQDESHYSDSPTDSGITSPPSGPQSLSTHGLNIVHQRARSSPAILQEMRSAVGQQSLQVQHLKQQSYDITDNADILSSIPLPPGWEVAHTPNGQQYFLE</sequence>
<dbReference type="AlphaFoldDB" id="A0A2G8L677"/>
<proteinExistence type="predicted"/>
<protein>
    <submittedName>
        <fullName evidence="7">Putative transcriptional coactivator YAP1 isoform X1</fullName>
    </submittedName>
</protein>
<dbReference type="EMBL" id="MRZV01000201">
    <property type="protein sequence ID" value="PIK55763.1"/>
    <property type="molecule type" value="Genomic_DNA"/>
</dbReference>
<dbReference type="Gene3D" id="2.20.70.10">
    <property type="match status" value="1"/>
</dbReference>
<comment type="caution">
    <text evidence="7">The sequence shown here is derived from an EMBL/GenBank/DDBJ whole genome shotgun (WGS) entry which is preliminary data.</text>
</comment>
<evidence type="ECO:0000256" key="2">
    <source>
        <dbReference type="ARBA" id="ARBA00004496"/>
    </source>
</evidence>
<evidence type="ECO:0000313" key="7">
    <source>
        <dbReference type="EMBL" id="PIK55763.1"/>
    </source>
</evidence>
<evidence type="ECO:0000256" key="1">
    <source>
        <dbReference type="ARBA" id="ARBA00004123"/>
    </source>
</evidence>
<dbReference type="InterPro" id="IPR001202">
    <property type="entry name" value="WW_dom"/>
</dbReference>
<name>A0A2G8L677_STIJA</name>
<feature type="domain" description="WW" evidence="6">
    <location>
        <begin position="155"/>
        <end position="175"/>
    </location>
</feature>
<organism evidence="7 8">
    <name type="scientific">Stichopus japonicus</name>
    <name type="common">Sea cucumber</name>
    <dbReference type="NCBI Taxonomy" id="307972"/>
    <lineage>
        <taxon>Eukaryota</taxon>
        <taxon>Metazoa</taxon>
        <taxon>Echinodermata</taxon>
        <taxon>Eleutherozoa</taxon>
        <taxon>Echinozoa</taxon>
        <taxon>Holothuroidea</taxon>
        <taxon>Aspidochirotacea</taxon>
        <taxon>Aspidochirotida</taxon>
        <taxon>Stichopodidae</taxon>
        <taxon>Apostichopus</taxon>
    </lineage>
</organism>
<feature type="compositionally biased region" description="Basic and acidic residues" evidence="5">
    <location>
        <begin position="39"/>
        <end position="53"/>
    </location>
</feature>
<evidence type="ECO:0000256" key="5">
    <source>
        <dbReference type="SAM" id="MobiDB-lite"/>
    </source>
</evidence>
<dbReference type="Proteomes" id="UP000230750">
    <property type="component" value="Unassembled WGS sequence"/>
</dbReference>
<keyword evidence="4" id="KW-0539">Nucleus</keyword>
<evidence type="ECO:0000256" key="4">
    <source>
        <dbReference type="ARBA" id="ARBA00023242"/>
    </source>
</evidence>
<dbReference type="GO" id="GO:0035329">
    <property type="term" value="P:hippo signaling"/>
    <property type="evidence" value="ECO:0007669"/>
    <property type="project" value="TreeGrafter"/>
</dbReference>
<dbReference type="SUPFAM" id="SSF51045">
    <property type="entry name" value="WW domain"/>
    <property type="match status" value="1"/>
</dbReference>
<comment type="subcellular location">
    <subcellularLocation>
        <location evidence="2">Cytoplasm</location>
    </subcellularLocation>
    <subcellularLocation>
        <location evidence="1">Nucleus</location>
    </subcellularLocation>
</comment>
<keyword evidence="8" id="KW-1185">Reference proteome</keyword>
<dbReference type="OrthoDB" id="2020426at2759"/>
<dbReference type="Gene3D" id="6.20.430.10">
    <property type="match status" value="1"/>
</dbReference>
<dbReference type="GO" id="GO:0003713">
    <property type="term" value="F:transcription coactivator activity"/>
    <property type="evidence" value="ECO:0007669"/>
    <property type="project" value="TreeGrafter"/>
</dbReference>
<dbReference type="GO" id="GO:0045944">
    <property type="term" value="P:positive regulation of transcription by RNA polymerase II"/>
    <property type="evidence" value="ECO:0007669"/>
    <property type="project" value="TreeGrafter"/>
</dbReference>
<gene>
    <name evidence="7" type="ORF">BSL78_07323</name>
</gene>
<accession>A0A2G8L677</accession>
<dbReference type="PANTHER" id="PTHR17616:SF8">
    <property type="entry name" value="TRANSCRIPTIONAL COACTIVATOR YORKIE"/>
    <property type="match status" value="1"/>
</dbReference>
<feature type="compositionally biased region" description="Basic and acidic residues" evidence="5">
    <location>
        <begin position="72"/>
        <end position="83"/>
    </location>
</feature>
<dbReference type="PROSITE" id="PS50020">
    <property type="entry name" value="WW_DOMAIN_2"/>
    <property type="match status" value="1"/>
</dbReference>
<dbReference type="GO" id="GO:0005737">
    <property type="term" value="C:cytoplasm"/>
    <property type="evidence" value="ECO:0007669"/>
    <property type="project" value="UniProtKB-SubCell"/>
</dbReference>
<evidence type="ECO:0000313" key="8">
    <source>
        <dbReference type="Proteomes" id="UP000230750"/>
    </source>
</evidence>